<dbReference type="EMBL" id="LNXY01000003">
    <property type="protein sequence ID" value="KTC92858.1"/>
    <property type="molecule type" value="Genomic_DNA"/>
</dbReference>
<reference evidence="1 2" key="1">
    <citation type="submission" date="2015-11" db="EMBL/GenBank/DDBJ databases">
        <title>Genomic analysis of 38 Legionella species identifies large and diverse effector repertoires.</title>
        <authorList>
            <person name="Burstein D."/>
            <person name="Amaro F."/>
            <person name="Zusman T."/>
            <person name="Lifshitz Z."/>
            <person name="Cohen O."/>
            <person name="Gilbert J.A."/>
            <person name="Pupko T."/>
            <person name="Shuman H.A."/>
            <person name="Segal G."/>
        </authorList>
    </citation>
    <scope>NUCLEOTIDE SEQUENCE [LARGE SCALE GENOMIC DNA]</scope>
    <source>
        <strain evidence="1 2">ATCC 700990</strain>
    </source>
</reference>
<dbReference type="STRING" id="1212489.Ldro_0229"/>
<evidence type="ECO:0000313" key="2">
    <source>
        <dbReference type="Proteomes" id="UP000054736"/>
    </source>
</evidence>
<name>A0A0W0TBB9_9GAMM</name>
<evidence type="ECO:0000313" key="1">
    <source>
        <dbReference type="EMBL" id="KTC92858.1"/>
    </source>
</evidence>
<organism evidence="1 2">
    <name type="scientific">Legionella drozanskii LLAP-1</name>
    <dbReference type="NCBI Taxonomy" id="1212489"/>
    <lineage>
        <taxon>Bacteria</taxon>
        <taxon>Pseudomonadati</taxon>
        <taxon>Pseudomonadota</taxon>
        <taxon>Gammaproteobacteria</taxon>
        <taxon>Legionellales</taxon>
        <taxon>Legionellaceae</taxon>
        <taxon>Legionella</taxon>
    </lineage>
</organism>
<dbReference type="OrthoDB" id="5292689at2"/>
<dbReference type="AlphaFoldDB" id="A0A0W0TBB9"/>
<gene>
    <name evidence="1" type="ORF">Ldro_0229</name>
</gene>
<comment type="caution">
    <text evidence="1">The sequence shown here is derived from an EMBL/GenBank/DDBJ whole genome shotgun (WGS) entry which is preliminary data.</text>
</comment>
<proteinExistence type="predicted"/>
<dbReference type="Proteomes" id="UP000054736">
    <property type="component" value="Unassembled WGS sequence"/>
</dbReference>
<accession>A0A0W0TBB9</accession>
<keyword evidence="2" id="KW-1185">Reference proteome</keyword>
<sequence>MCHSIKRCYFCKIANAIKCGQISLVHSYWYLSIVDAYLLPENYWEAHKVHHDFVENHDVYLDFAKCQNTKQGSNSLTIKGV</sequence>
<protein>
    <submittedName>
        <fullName evidence="1">Uncharacterized protein</fullName>
    </submittedName>
</protein>
<dbReference type="PATRIC" id="fig|1212489.4.peg.237"/>